<dbReference type="Gene3D" id="1.10.10.60">
    <property type="entry name" value="Homeodomain-like"/>
    <property type="match status" value="2"/>
</dbReference>
<keyword evidence="3" id="KW-0804">Transcription</keyword>
<evidence type="ECO:0000256" key="2">
    <source>
        <dbReference type="ARBA" id="ARBA00023125"/>
    </source>
</evidence>
<dbReference type="InterPro" id="IPR037923">
    <property type="entry name" value="HTH-like"/>
</dbReference>
<evidence type="ECO:0000259" key="4">
    <source>
        <dbReference type="PROSITE" id="PS01124"/>
    </source>
</evidence>
<name>A0A290Q826_9BACT</name>
<protein>
    <recommendedName>
        <fullName evidence="4">HTH araC/xylS-type domain-containing protein</fullName>
    </recommendedName>
</protein>
<evidence type="ECO:0000313" key="6">
    <source>
        <dbReference type="Proteomes" id="UP000217265"/>
    </source>
</evidence>
<dbReference type="InterPro" id="IPR009057">
    <property type="entry name" value="Homeodomain-like_sf"/>
</dbReference>
<dbReference type="SUPFAM" id="SSF46689">
    <property type="entry name" value="Homeodomain-like"/>
    <property type="match status" value="2"/>
</dbReference>
<dbReference type="Pfam" id="PF12833">
    <property type="entry name" value="HTH_18"/>
    <property type="match status" value="1"/>
</dbReference>
<evidence type="ECO:0000256" key="1">
    <source>
        <dbReference type="ARBA" id="ARBA00023015"/>
    </source>
</evidence>
<sequence length="280" mass="31837">MPKVSRPLSIQLPTSGIAFAESHHAQNFQMAPRTDAFQKLLYVVDGQISYQEDGKPEVRAARGALILVSAGAQHVISDMQPSTLLIFCFTDSFLGKETELAQLWRKLSHTRAPHIQVSQPMMLQFESLWRRAILEQSHVRLGSETAIRAIALQVLVLLSRTPTRRPEADIPRRLEELARELSETFYEPWTLDKAAARAGISRRHFSGKYRELTGRTFAEHLIQLRMNHAATLLQTGKHSISGVIFACGFGDVSHFYRLFKKKYKVPPKHWQLRSAADRKI</sequence>
<dbReference type="PROSITE" id="PS01124">
    <property type="entry name" value="HTH_ARAC_FAMILY_2"/>
    <property type="match status" value="1"/>
</dbReference>
<dbReference type="PANTHER" id="PTHR43280:SF28">
    <property type="entry name" value="HTH-TYPE TRANSCRIPTIONAL ACTIVATOR RHAS"/>
    <property type="match status" value="1"/>
</dbReference>
<gene>
    <name evidence="5" type="ORF">CMV30_11860</name>
</gene>
<dbReference type="KEGG" id="vbh:CMV30_11860"/>
<dbReference type="PROSITE" id="PS00041">
    <property type="entry name" value="HTH_ARAC_FAMILY_1"/>
    <property type="match status" value="1"/>
</dbReference>
<dbReference type="Proteomes" id="UP000217265">
    <property type="component" value="Chromosome"/>
</dbReference>
<organism evidence="5 6">
    <name type="scientific">Nibricoccus aquaticus</name>
    <dbReference type="NCBI Taxonomy" id="2576891"/>
    <lineage>
        <taxon>Bacteria</taxon>
        <taxon>Pseudomonadati</taxon>
        <taxon>Verrucomicrobiota</taxon>
        <taxon>Opitutia</taxon>
        <taxon>Opitutales</taxon>
        <taxon>Opitutaceae</taxon>
        <taxon>Nibricoccus</taxon>
    </lineage>
</organism>
<evidence type="ECO:0000256" key="3">
    <source>
        <dbReference type="ARBA" id="ARBA00023163"/>
    </source>
</evidence>
<dbReference type="GO" id="GO:0043565">
    <property type="term" value="F:sequence-specific DNA binding"/>
    <property type="evidence" value="ECO:0007669"/>
    <property type="project" value="InterPro"/>
</dbReference>
<dbReference type="RefSeq" id="WP_096056224.1">
    <property type="nucleotide sequence ID" value="NZ_CP023344.1"/>
</dbReference>
<feature type="domain" description="HTH araC/xylS-type" evidence="4">
    <location>
        <begin position="175"/>
        <end position="273"/>
    </location>
</feature>
<dbReference type="AlphaFoldDB" id="A0A290Q826"/>
<dbReference type="SMART" id="SM00342">
    <property type="entry name" value="HTH_ARAC"/>
    <property type="match status" value="1"/>
</dbReference>
<dbReference type="InterPro" id="IPR018060">
    <property type="entry name" value="HTH_AraC"/>
</dbReference>
<dbReference type="EMBL" id="CP023344">
    <property type="protein sequence ID" value="ATC64593.1"/>
    <property type="molecule type" value="Genomic_DNA"/>
</dbReference>
<dbReference type="GO" id="GO:0003700">
    <property type="term" value="F:DNA-binding transcription factor activity"/>
    <property type="evidence" value="ECO:0007669"/>
    <property type="project" value="InterPro"/>
</dbReference>
<reference evidence="5 6" key="1">
    <citation type="submission" date="2017-09" db="EMBL/GenBank/DDBJ databases">
        <title>Complete genome sequence of Verrucomicrobial strain HZ-65, isolated from freshwater.</title>
        <authorList>
            <person name="Choi A."/>
        </authorList>
    </citation>
    <scope>NUCLEOTIDE SEQUENCE [LARGE SCALE GENOMIC DNA]</scope>
    <source>
        <strain evidence="5 6">HZ-65</strain>
    </source>
</reference>
<keyword evidence="1" id="KW-0805">Transcription regulation</keyword>
<keyword evidence="2" id="KW-0238">DNA-binding</keyword>
<keyword evidence="6" id="KW-1185">Reference proteome</keyword>
<proteinExistence type="predicted"/>
<accession>A0A290Q826</accession>
<dbReference type="PANTHER" id="PTHR43280">
    <property type="entry name" value="ARAC-FAMILY TRANSCRIPTIONAL REGULATOR"/>
    <property type="match status" value="1"/>
</dbReference>
<dbReference type="OrthoDB" id="9816335at2"/>
<dbReference type="SUPFAM" id="SSF51215">
    <property type="entry name" value="Regulatory protein AraC"/>
    <property type="match status" value="1"/>
</dbReference>
<evidence type="ECO:0000313" key="5">
    <source>
        <dbReference type="EMBL" id="ATC64593.1"/>
    </source>
</evidence>
<dbReference type="InterPro" id="IPR018062">
    <property type="entry name" value="HTH_AraC-typ_CS"/>
</dbReference>